<protein>
    <submittedName>
        <fullName evidence="3">75b3929b-a0a2-4b1a-b665-7db53caa5a2e</fullName>
    </submittedName>
</protein>
<dbReference type="PANTHER" id="PTHR43669:SF4">
    <property type="entry name" value="SHORT-CHAIN DEHYDROGENASE"/>
    <property type="match status" value="1"/>
</dbReference>
<dbReference type="InterPro" id="IPR036291">
    <property type="entry name" value="NAD(P)-bd_dom_sf"/>
</dbReference>
<dbReference type="SUPFAM" id="SSF51735">
    <property type="entry name" value="NAD(P)-binding Rossmann-fold domains"/>
    <property type="match status" value="1"/>
</dbReference>
<name>A0A3S5CXC6_9PEZI</name>
<gene>
    <name evidence="3" type="ORF">TT172_LOCUS6252</name>
</gene>
<dbReference type="Pfam" id="PF00106">
    <property type="entry name" value="adh_short"/>
    <property type="match status" value="1"/>
</dbReference>
<dbReference type="Proteomes" id="UP000289323">
    <property type="component" value="Unassembled WGS sequence"/>
</dbReference>
<proteinExistence type="inferred from homology"/>
<evidence type="ECO:0000313" key="4">
    <source>
        <dbReference type="Proteomes" id="UP000289323"/>
    </source>
</evidence>
<dbReference type="PANTHER" id="PTHR43669">
    <property type="entry name" value="5-KETO-D-GLUCONATE 5-REDUCTASE"/>
    <property type="match status" value="1"/>
</dbReference>
<dbReference type="EMBL" id="OUUZ01000011">
    <property type="protein sequence ID" value="SPQ23833.1"/>
    <property type="molecule type" value="Genomic_DNA"/>
</dbReference>
<organism evidence="3 4">
    <name type="scientific">Thermothielavioides terrestris</name>
    <dbReference type="NCBI Taxonomy" id="2587410"/>
    <lineage>
        <taxon>Eukaryota</taxon>
        <taxon>Fungi</taxon>
        <taxon>Dikarya</taxon>
        <taxon>Ascomycota</taxon>
        <taxon>Pezizomycotina</taxon>
        <taxon>Sordariomycetes</taxon>
        <taxon>Sordariomycetidae</taxon>
        <taxon>Sordariales</taxon>
        <taxon>Chaetomiaceae</taxon>
        <taxon>Thermothielavioides</taxon>
    </lineage>
</organism>
<evidence type="ECO:0000256" key="1">
    <source>
        <dbReference type="ARBA" id="ARBA00006484"/>
    </source>
</evidence>
<evidence type="ECO:0000256" key="2">
    <source>
        <dbReference type="ARBA" id="ARBA00023002"/>
    </source>
</evidence>
<dbReference type="GO" id="GO:0016491">
    <property type="term" value="F:oxidoreductase activity"/>
    <property type="evidence" value="ECO:0007669"/>
    <property type="project" value="UniProtKB-KW"/>
</dbReference>
<reference evidence="3 4" key="1">
    <citation type="submission" date="2018-04" db="EMBL/GenBank/DDBJ databases">
        <authorList>
            <person name="Huttner S."/>
            <person name="Dainat J."/>
        </authorList>
    </citation>
    <scope>NUCLEOTIDE SEQUENCE [LARGE SCALE GENOMIC DNA]</scope>
</reference>
<dbReference type="InterPro" id="IPR002347">
    <property type="entry name" value="SDR_fam"/>
</dbReference>
<sequence length="238" mass="25186">MAASKILLVLGAGKNIGQSLGRGFKAAGYKVALVSRSAADGQTTAEGFLTLRADLSNHASVPPLFEAVKKKLGGPPTVVVYNAGAVVSPVDAANPFTVPLDGLESVTAVTHTSAYVAAREAVAGWESLPKEVPKAFIYTGNICAAVVLPKTFTVSFGSGKSAASYWIGLASEVYKEKGYKFYFADERVETGEPVYSKISGPAAGEFYLKLAEEETDIPWYATFVAGKGFVDFPESRRR</sequence>
<dbReference type="AlphaFoldDB" id="A0A3S5CXC6"/>
<accession>A0A3S5CXC6</accession>
<evidence type="ECO:0000313" key="3">
    <source>
        <dbReference type="EMBL" id="SPQ23833.1"/>
    </source>
</evidence>
<dbReference type="Gene3D" id="3.40.50.720">
    <property type="entry name" value="NAD(P)-binding Rossmann-like Domain"/>
    <property type="match status" value="1"/>
</dbReference>
<comment type="similarity">
    <text evidence="1">Belongs to the short-chain dehydrogenases/reductases (SDR) family.</text>
</comment>
<keyword evidence="2" id="KW-0560">Oxidoreductase</keyword>